<dbReference type="SUPFAM" id="SSF158499">
    <property type="entry name" value="DnaD domain-like"/>
    <property type="match status" value="1"/>
</dbReference>
<dbReference type="InterPro" id="IPR053162">
    <property type="entry name" value="DnaD"/>
</dbReference>
<dbReference type="InterPro" id="IPR034829">
    <property type="entry name" value="DnaD-like_sf"/>
</dbReference>
<dbReference type="PANTHER" id="PTHR37293:SF5">
    <property type="entry name" value="DNA REPLICATION PROTEIN"/>
    <property type="match status" value="1"/>
</dbReference>
<feature type="region of interest" description="Disordered" evidence="2">
    <location>
        <begin position="112"/>
        <end position="137"/>
    </location>
</feature>
<evidence type="ECO:0000256" key="2">
    <source>
        <dbReference type="SAM" id="MobiDB-lite"/>
    </source>
</evidence>
<sequence length="339" mass="39410">MQGWVKLHRKILHSEIFENEKMLKVFIYCLTKSSHKDTESRVGRQKVEIEPGQFIFGRKKAASELNMTESTVRDYIKTLEEDGVITVKTTNKYSIVTVDNWALYQSNGEEYDNKTTADKHQKDSSPTSERQQKDTYKNERELKEVKNVKEFITTTTSEAMNSESVQFYQNNIGVLLPHISNEIAGWSEELGDELTIEAMKRSLERNKISWGYVKSILQSWLNKGIKTIEQAEAEEVEHRDRIYHKRQFSKVPSSQEVIPEWFKNRNEQKQNENKKPTIEDTALAIELGIKLKRSRENILEAIHNRYDLSERDLQAIREGKSSAKEILLNKTNLKVVGDP</sequence>
<keyword evidence="5" id="KW-1185">Reference proteome</keyword>
<dbReference type="PANTHER" id="PTHR37293">
    <property type="entry name" value="PHAGE REPLICATION PROTEIN-RELATED"/>
    <property type="match status" value="1"/>
</dbReference>
<gene>
    <name evidence="4" type="ORF">GCM10007216_30350</name>
</gene>
<dbReference type="Proteomes" id="UP000619534">
    <property type="component" value="Unassembled WGS sequence"/>
</dbReference>
<accession>A0ABQ1PI56</accession>
<dbReference type="InterPro" id="IPR006343">
    <property type="entry name" value="DnaB/C_C"/>
</dbReference>
<comment type="caution">
    <text evidence="4">The sequence shown here is derived from an EMBL/GenBank/DDBJ whole genome shotgun (WGS) entry which is preliminary data.</text>
</comment>
<evidence type="ECO:0000256" key="1">
    <source>
        <dbReference type="ARBA" id="ARBA00093462"/>
    </source>
</evidence>
<name>A0ABQ1PI56_9BACI</name>
<evidence type="ECO:0000259" key="3">
    <source>
        <dbReference type="Pfam" id="PF07261"/>
    </source>
</evidence>
<feature type="domain" description="DnaB/C C-terminal" evidence="3">
    <location>
        <begin position="165"/>
        <end position="234"/>
    </location>
</feature>
<evidence type="ECO:0000313" key="5">
    <source>
        <dbReference type="Proteomes" id="UP000619534"/>
    </source>
</evidence>
<dbReference type="EMBL" id="BMCJ01000006">
    <property type="protein sequence ID" value="GGC97510.1"/>
    <property type="molecule type" value="Genomic_DNA"/>
</dbReference>
<proteinExistence type="inferred from homology"/>
<dbReference type="Pfam" id="PF07261">
    <property type="entry name" value="DnaB_2"/>
    <property type="match status" value="1"/>
</dbReference>
<dbReference type="NCBIfam" id="TIGR01446">
    <property type="entry name" value="DnaD_dom"/>
    <property type="match status" value="1"/>
</dbReference>
<comment type="similarity">
    <text evidence="1">Belongs to the DnaB/DnaD family.</text>
</comment>
<feature type="compositionally biased region" description="Basic and acidic residues" evidence="2">
    <location>
        <begin position="112"/>
        <end position="123"/>
    </location>
</feature>
<organism evidence="4 5">
    <name type="scientific">Thalassobacillus devorans</name>
    <dbReference type="NCBI Taxonomy" id="279813"/>
    <lineage>
        <taxon>Bacteria</taxon>
        <taxon>Bacillati</taxon>
        <taxon>Bacillota</taxon>
        <taxon>Bacilli</taxon>
        <taxon>Bacillales</taxon>
        <taxon>Bacillaceae</taxon>
        <taxon>Thalassobacillus</taxon>
    </lineage>
</organism>
<reference evidence="5" key="1">
    <citation type="journal article" date="2019" name="Int. J. Syst. Evol. Microbiol.">
        <title>The Global Catalogue of Microorganisms (GCM) 10K type strain sequencing project: providing services to taxonomists for standard genome sequencing and annotation.</title>
        <authorList>
            <consortium name="The Broad Institute Genomics Platform"/>
            <consortium name="The Broad Institute Genome Sequencing Center for Infectious Disease"/>
            <person name="Wu L."/>
            <person name="Ma J."/>
        </authorList>
    </citation>
    <scope>NUCLEOTIDE SEQUENCE [LARGE SCALE GENOMIC DNA]</scope>
    <source>
        <strain evidence="5">CCM 7282</strain>
    </source>
</reference>
<protein>
    <recommendedName>
        <fullName evidence="3">DnaB/C C-terminal domain-containing protein</fullName>
    </recommendedName>
</protein>
<evidence type="ECO:0000313" key="4">
    <source>
        <dbReference type="EMBL" id="GGC97510.1"/>
    </source>
</evidence>
<dbReference type="RefSeq" id="WP_062440479.1">
    <property type="nucleotide sequence ID" value="NZ_BMCJ01000006.1"/>
</dbReference>
<dbReference type="Gene3D" id="1.10.10.630">
    <property type="entry name" value="DnaD domain-like"/>
    <property type="match status" value="1"/>
</dbReference>